<feature type="compositionally biased region" description="Low complexity" evidence="1">
    <location>
        <begin position="329"/>
        <end position="339"/>
    </location>
</feature>
<name>A0A9P0A663_BEMTA</name>
<reference evidence="2" key="1">
    <citation type="submission" date="2021-12" db="EMBL/GenBank/DDBJ databases">
        <authorList>
            <person name="King R."/>
        </authorList>
    </citation>
    <scope>NUCLEOTIDE SEQUENCE</scope>
</reference>
<feature type="region of interest" description="Disordered" evidence="1">
    <location>
        <begin position="258"/>
        <end position="278"/>
    </location>
</feature>
<feature type="compositionally biased region" description="Basic and acidic residues" evidence="1">
    <location>
        <begin position="169"/>
        <end position="183"/>
    </location>
</feature>
<dbReference type="KEGG" id="btab:109035136"/>
<feature type="region of interest" description="Disordered" evidence="1">
    <location>
        <begin position="302"/>
        <end position="359"/>
    </location>
</feature>
<evidence type="ECO:0000313" key="2">
    <source>
        <dbReference type="EMBL" id="CAH0385032.1"/>
    </source>
</evidence>
<evidence type="ECO:0000313" key="3">
    <source>
        <dbReference type="Proteomes" id="UP001152759"/>
    </source>
</evidence>
<evidence type="ECO:0000256" key="1">
    <source>
        <dbReference type="SAM" id="MobiDB-lite"/>
    </source>
</evidence>
<feature type="region of interest" description="Disordered" evidence="1">
    <location>
        <begin position="163"/>
        <end position="197"/>
    </location>
</feature>
<gene>
    <name evidence="2" type="ORF">BEMITA_LOCUS4297</name>
</gene>
<accession>A0A9P0A663</accession>
<feature type="region of interest" description="Disordered" evidence="1">
    <location>
        <begin position="116"/>
        <end position="136"/>
    </location>
</feature>
<feature type="compositionally biased region" description="Low complexity" evidence="1">
    <location>
        <begin position="302"/>
        <end position="312"/>
    </location>
</feature>
<proteinExistence type="predicted"/>
<dbReference type="Proteomes" id="UP001152759">
    <property type="component" value="Chromosome 2"/>
</dbReference>
<organism evidence="2 3">
    <name type="scientific">Bemisia tabaci</name>
    <name type="common">Sweetpotato whitefly</name>
    <name type="synonym">Aleurodes tabaci</name>
    <dbReference type="NCBI Taxonomy" id="7038"/>
    <lineage>
        <taxon>Eukaryota</taxon>
        <taxon>Metazoa</taxon>
        <taxon>Ecdysozoa</taxon>
        <taxon>Arthropoda</taxon>
        <taxon>Hexapoda</taxon>
        <taxon>Insecta</taxon>
        <taxon>Pterygota</taxon>
        <taxon>Neoptera</taxon>
        <taxon>Paraneoptera</taxon>
        <taxon>Hemiptera</taxon>
        <taxon>Sternorrhyncha</taxon>
        <taxon>Aleyrodoidea</taxon>
        <taxon>Aleyrodidae</taxon>
        <taxon>Aleyrodinae</taxon>
        <taxon>Bemisia</taxon>
    </lineage>
</organism>
<feature type="region of interest" description="Disordered" evidence="1">
    <location>
        <begin position="427"/>
        <end position="450"/>
    </location>
</feature>
<sequence length="450" mass="50042">MKAMLIEDCVMSTCATMTEDRSINGDININSKKSTILNSNGPFSPVSNSNIDPDNSASFVGGRLKFFKDEKLILELSHQKDGERTCWVPVAKKTFWPTVGTPRLENCTSFSVSDDNSSIQSSPWQRDHSWKQSNPRRNVSKELQFMVRIRPLPRKYFSSYSVRRKRRRPYDPTKIEVKDDSSHHATSKSVKKEKKEKNGIGAKLSSIVYRLKERIHVSVVKTENTINPARIDPGIVSPRKRILREFEKVSLDEIAVSTKRHRARTAPAPAKPVSSHSITSILAREDEPSFLRSLLGCSGSEASSASFDSSQSRNPYVVNPSPSPESVRPSACSSTTSVTPSPPPPKAGTLVQPQPTHPQFPYAMSMHPPFLPHPQASFYSGLSHYRSSPSYWPLYAMSSLPRNTLYPPMIPAFSPLSPSSWTPLTQPAIGEFKRDDGSSDVPLNLSKNAS</sequence>
<dbReference type="AlphaFoldDB" id="A0A9P0A663"/>
<protein>
    <submittedName>
        <fullName evidence="2">Uncharacterized protein</fullName>
    </submittedName>
</protein>
<dbReference type="EMBL" id="OU963863">
    <property type="protein sequence ID" value="CAH0385032.1"/>
    <property type="molecule type" value="Genomic_DNA"/>
</dbReference>
<keyword evidence="3" id="KW-1185">Reference proteome</keyword>